<name>A0A135ZFN5_9LACO</name>
<dbReference type="EMBL" id="SCLX01000009">
    <property type="protein sequence ID" value="RXF59210.1"/>
    <property type="molecule type" value="Genomic_DNA"/>
</dbReference>
<evidence type="ECO:0000313" key="3">
    <source>
        <dbReference type="EMBL" id="MES5149312.1"/>
    </source>
</evidence>
<dbReference type="EMBL" id="JBETVU010000012">
    <property type="protein sequence ID" value="MES5149312.1"/>
    <property type="molecule type" value="Genomic_DNA"/>
</dbReference>
<evidence type="ECO:0000259" key="2">
    <source>
        <dbReference type="PROSITE" id="PS50943"/>
    </source>
</evidence>
<feature type="region of interest" description="Disordered" evidence="1">
    <location>
        <begin position="61"/>
        <end position="83"/>
    </location>
</feature>
<dbReference type="Gene3D" id="1.10.260.40">
    <property type="entry name" value="lambda repressor-like DNA-binding domains"/>
    <property type="match status" value="1"/>
</dbReference>
<accession>A0A135ZFN5</accession>
<evidence type="ECO:0000313" key="5">
    <source>
        <dbReference type="Proteomes" id="UP000289808"/>
    </source>
</evidence>
<keyword evidence="6" id="KW-1185">Reference proteome</keyword>
<protein>
    <submittedName>
        <fullName evidence="3">Helix-turn-helix transcriptional regulator</fullName>
    </submittedName>
    <submittedName>
        <fullName evidence="4">XRE family transcriptional regulator</fullName>
    </submittedName>
</protein>
<dbReference type="Proteomes" id="UP000289808">
    <property type="component" value="Unassembled WGS sequence"/>
</dbReference>
<dbReference type="SUPFAM" id="SSF47413">
    <property type="entry name" value="lambda repressor-like DNA-binding domains"/>
    <property type="match status" value="1"/>
</dbReference>
<dbReference type="AlphaFoldDB" id="A0A135ZFN5"/>
<evidence type="ECO:0000313" key="6">
    <source>
        <dbReference type="Proteomes" id="UP001434419"/>
    </source>
</evidence>
<comment type="caution">
    <text evidence="4">The sequence shown here is derived from an EMBL/GenBank/DDBJ whole genome shotgun (WGS) entry which is preliminary data.</text>
</comment>
<dbReference type="InterPro" id="IPR010982">
    <property type="entry name" value="Lambda_DNA-bd_dom_sf"/>
</dbReference>
<dbReference type="InterPro" id="IPR001387">
    <property type="entry name" value="Cro/C1-type_HTH"/>
</dbReference>
<proteinExistence type="predicted"/>
<feature type="domain" description="HTH cro/C1-type" evidence="2">
    <location>
        <begin position="6"/>
        <end position="59"/>
    </location>
</feature>
<organism evidence="4 5">
    <name type="scientific">Lactobacillus crispatus</name>
    <dbReference type="NCBI Taxonomy" id="47770"/>
    <lineage>
        <taxon>Bacteria</taxon>
        <taxon>Bacillati</taxon>
        <taxon>Bacillota</taxon>
        <taxon>Bacilli</taxon>
        <taxon>Lactobacillales</taxon>
        <taxon>Lactobacillaceae</taxon>
        <taxon>Lactobacillus</taxon>
    </lineage>
</organism>
<dbReference type="Proteomes" id="UP001434419">
    <property type="component" value="Unassembled WGS sequence"/>
</dbReference>
<gene>
    <name evidence="3" type="ORF">ABVC42_05140</name>
    <name evidence="4" type="ORF">ERD32_02665</name>
</gene>
<reference evidence="3" key="2">
    <citation type="submission" date="2024-06" db="EMBL/GenBank/DDBJ databases">
        <title>Vaginal Lactobacillus fatty acid response mechanisms reveal a metabolite-targeted strategy for bacterial vaginosis treatment.</title>
        <authorList>
            <person name="Zhu M."/>
            <person name="Blainey P.C."/>
            <person name="Bloom S.M."/>
            <person name="Kwon D.S."/>
        </authorList>
    </citation>
    <scope>NUCLEOTIDE SEQUENCE</scope>
    <source>
        <strain evidence="3">194_F1_1</strain>
    </source>
</reference>
<evidence type="ECO:0000313" key="4">
    <source>
        <dbReference type="EMBL" id="RXF59210.1"/>
    </source>
</evidence>
<evidence type="ECO:0000256" key="1">
    <source>
        <dbReference type="SAM" id="MobiDB-lite"/>
    </source>
</evidence>
<dbReference type="SMART" id="SM00530">
    <property type="entry name" value="HTH_XRE"/>
    <property type="match status" value="1"/>
</dbReference>
<dbReference type="RefSeq" id="WP_021355382.1">
    <property type="nucleotide sequence ID" value="NZ_CP114552.1"/>
</dbReference>
<dbReference type="PROSITE" id="PS50943">
    <property type="entry name" value="HTH_CROC1"/>
    <property type="match status" value="1"/>
</dbReference>
<sequence length="117" mass="13267">MIFDRIKELAKQRHFSNLQEVATAAGLGKNLIYSWKKKKPNSESLKAVAEVLNTTTDYLNGLTDNPNPNNDSEDSHTLTWQDLDMPYGGKIPDDLKGMYRALAEQYVKDHPDSLKKD</sequence>
<dbReference type="GO" id="GO:0003677">
    <property type="term" value="F:DNA binding"/>
    <property type="evidence" value="ECO:0007669"/>
    <property type="project" value="InterPro"/>
</dbReference>
<reference evidence="4 5" key="1">
    <citation type="submission" date="2019-01" db="EMBL/GenBank/DDBJ databases">
        <title>The genome sequence of Lactobacillus crispatus L49.</title>
        <authorList>
            <person name="Zhong J."/>
            <person name="Zhang J."/>
        </authorList>
    </citation>
    <scope>NUCLEOTIDE SEQUENCE [LARGE SCALE GENOMIC DNA]</scope>
    <source>
        <strain evidence="4 5">L49</strain>
    </source>
</reference>
<dbReference type="Pfam" id="PF01381">
    <property type="entry name" value="HTH_3"/>
    <property type="match status" value="1"/>
</dbReference>